<dbReference type="PANTHER" id="PTHR13284">
    <property type="entry name" value="GH01354P"/>
    <property type="match status" value="1"/>
</dbReference>
<dbReference type="GO" id="GO:0003730">
    <property type="term" value="F:mRNA 3'-UTR binding"/>
    <property type="evidence" value="ECO:0007669"/>
    <property type="project" value="TreeGrafter"/>
</dbReference>
<dbReference type="GO" id="GO:0001514">
    <property type="term" value="P:selenocysteine incorporation"/>
    <property type="evidence" value="ECO:0007669"/>
    <property type="project" value="UniProtKB-ARBA"/>
</dbReference>
<dbReference type="EMBL" id="GANP01008317">
    <property type="protein sequence ID" value="JAB76151.1"/>
    <property type="molecule type" value="mRNA"/>
</dbReference>
<feature type="non-terminal residue" evidence="4">
    <location>
        <position position="1"/>
    </location>
</feature>
<dbReference type="GO" id="GO:0035368">
    <property type="term" value="F:selenocysteine insertion sequence binding"/>
    <property type="evidence" value="ECO:0007669"/>
    <property type="project" value="InterPro"/>
</dbReference>
<dbReference type="GO" id="GO:0005739">
    <property type="term" value="C:mitochondrion"/>
    <property type="evidence" value="ECO:0007669"/>
    <property type="project" value="TreeGrafter"/>
</dbReference>
<accession>V5IFJ7</accession>
<dbReference type="Pfam" id="PF01248">
    <property type="entry name" value="Ribosomal_L7Ae"/>
    <property type="match status" value="1"/>
</dbReference>
<dbReference type="AlphaFoldDB" id="V5IFJ7"/>
<feature type="compositionally biased region" description="Polar residues" evidence="2">
    <location>
        <begin position="122"/>
        <end position="134"/>
    </location>
</feature>
<feature type="compositionally biased region" description="Basic and acidic residues" evidence="2">
    <location>
        <begin position="199"/>
        <end position="217"/>
    </location>
</feature>
<proteinExistence type="evidence at transcript level"/>
<keyword evidence="1" id="KW-0175">Coiled coil</keyword>
<feature type="compositionally biased region" description="Low complexity" evidence="2">
    <location>
        <begin position="221"/>
        <end position="234"/>
    </location>
</feature>
<dbReference type="Gene3D" id="3.30.1330.30">
    <property type="match status" value="1"/>
</dbReference>
<feature type="compositionally biased region" description="Basic and acidic residues" evidence="2">
    <location>
        <begin position="285"/>
        <end position="295"/>
    </location>
</feature>
<dbReference type="GO" id="GO:1990904">
    <property type="term" value="C:ribonucleoprotein complex"/>
    <property type="evidence" value="ECO:0007669"/>
    <property type="project" value="TreeGrafter"/>
</dbReference>
<evidence type="ECO:0000313" key="4">
    <source>
        <dbReference type="EMBL" id="JAB76151.1"/>
    </source>
</evidence>
<feature type="region of interest" description="Disordered" evidence="2">
    <location>
        <begin position="186"/>
        <end position="469"/>
    </location>
</feature>
<dbReference type="SUPFAM" id="SSF55315">
    <property type="entry name" value="L30e-like"/>
    <property type="match status" value="1"/>
</dbReference>
<feature type="domain" description="Ribosomal protein eL8/eL30/eS12/Gadd45" evidence="3">
    <location>
        <begin position="628"/>
        <end position="716"/>
    </location>
</feature>
<dbReference type="InterPro" id="IPR004038">
    <property type="entry name" value="Ribosomal_eL8/eL30/eS12/Gad45"/>
</dbReference>
<feature type="compositionally biased region" description="Low complexity" evidence="2">
    <location>
        <begin position="441"/>
        <end position="459"/>
    </location>
</feature>
<dbReference type="FunFam" id="3.30.1330.30:FF:000004">
    <property type="entry name" value="selenocysteine insertion sequence-binding protein 2"/>
    <property type="match status" value="1"/>
</dbReference>
<reference evidence="4" key="1">
    <citation type="journal article" date="2015" name="Sci. Rep.">
        <title>Tissue- and time-dependent transcription in Ixodes ricinus salivary glands and midguts when blood feeding on the vertebrate host.</title>
        <authorList>
            <person name="Kotsyfakis M."/>
            <person name="Schwarz A."/>
            <person name="Erhart J."/>
            <person name="Ribeiro J.M."/>
        </authorList>
    </citation>
    <scope>NUCLEOTIDE SEQUENCE</scope>
    <source>
        <tissue evidence="4">Salivary gland and midgut</tissue>
    </source>
</reference>
<evidence type="ECO:0000256" key="2">
    <source>
        <dbReference type="SAM" id="MobiDB-lite"/>
    </source>
</evidence>
<feature type="compositionally biased region" description="Low complexity" evidence="2">
    <location>
        <begin position="187"/>
        <end position="197"/>
    </location>
</feature>
<dbReference type="PANTHER" id="PTHR13284:SF4">
    <property type="entry name" value="C2H2-TYPE DOMAIN-CONTAINING PROTEIN"/>
    <property type="match status" value="1"/>
</dbReference>
<feature type="region of interest" description="Disordered" evidence="2">
    <location>
        <begin position="84"/>
        <end position="150"/>
    </location>
</feature>
<feature type="compositionally biased region" description="Basic residues" evidence="2">
    <location>
        <begin position="97"/>
        <end position="107"/>
    </location>
</feature>
<sequence>KSTLSADASPFVPRNFGGGSVEAPPAAAVGGGELAYVPPTETLQTLYVAQIPSGYYASYVPTLPFYTVPYPCIYQAPAPVEASLPDETHSKTTQGVRKAKKKPKTNRRREQQSTGDIGVLSSDPSVLSDGQGTKVTGKAINSDVSTASPDLANNAEFPSLSMGDRPAPIGEHLGVSYSTALQHSSSKKLLASSAPSAVPEEHVGRPPESQRRKDAARRGARTAAAVAETVNRNALPMGALGGEADATAPSRRGNSSSARRLRRKPHDGGADKRQLPPSSLGPETAEQRADEKVAAEEVLPQKNAGVGRGVRMSTGRKEGQHSTLARNVIKAEQRGRRRTDRQPWARQEAGAEDGTDAKSVGRSDVGMREPPDSCREASDSKGAREPSGGSRESSGSKEPQCLESESADSVNNLMDYPPLGSSVPLRRLGEPKKPEPVDTTSKLPPKGKGKPSAPLKPLASTNSARPKHKAAISMAIADIMVPKQRQPKKLKENLVERSGKKAEAQRAPANTLDSSAPVRKRGKEREMPARKKLTVMKKIILKEREERKQLLARVKQATLARQSLIENASETCCLEDGLPQQETKQLHSTRFREYCDQMLSVEINQATKALITDLVFFQDRLHQKDPIKAKSKRRLVCGLKEVKKYLLLKKLKCVVFAPDIEEVKAEGGLDASLQALLQFAKSQFVPTVFALRRRTLGSLARKKVPISCVGIFDYSGREEQYKQSAGAGSCCERRVQCSKKVPPL</sequence>
<evidence type="ECO:0000256" key="1">
    <source>
        <dbReference type="SAM" id="Coils"/>
    </source>
</evidence>
<evidence type="ECO:0000259" key="3">
    <source>
        <dbReference type="Pfam" id="PF01248"/>
    </source>
</evidence>
<dbReference type="InterPro" id="IPR029064">
    <property type="entry name" value="Ribosomal_eL30-like_sf"/>
</dbReference>
<feature type="compositionally biased region" description="Basic and acidic residues" evidence="2">
    <location>
        <begin position="494"/>
        <end position="504"/>
    </location>
</feature>
<feature type="region of interest" description="Disordered" evidence="2">
    <location>
        <begin position="494"/>
        <end position="527"/>
    </location>
</feature>
<dbReference type="GO" id="GO:0043021">
    <property type="term" value="F:ribonucleoprotein complex binding"/>
    <property type="evidence" value="ECO:0007669"/>
    <property type="project" value="TreeGrafter"/>
</dbReference>
<name>V5IFJ7_IXORI</name>
<feature type="compositionally biased region" description="Basic and acidic residues" evidence="2">
    <location>
        <begin position="355"/>
        <end position="384"/>
    </location>
</feature>
<feature type="compositionally biased region" description="Basic and acidic residues" evidence="2">
    <location>
        <begin position="427"/>
        <end position="436"/>
    </location>
</feature>
<feature type="compositionally biased region" description="Low complexity" evidence="2">
    <location>
        <begin position="385"/>
        <end position="399"/>
    </location>
</feature>
<dbReference type="InterPro" id="IPR040051">
    <property type="entry name" value="SECISBP2"/>
</dbReference>
<feature type="coiled-coil region" evidence="1">
    <location>
        <begin position="540"/>
        <end position="567"/>
    </location>
</feature>
<protein>
    <submittedName>
        <fullName evidence="4">Putative selenocysteine insertion sequence-binding protein 2</fullName>
    </submittedName>
</protein>
<organism evidence="4">
    <name type="scientific">Ixodes ricinus</name>
    <name type="common">Common tick</name>
    <name type="synonym">Acarus ricinus</name>
    <dbReference type="NCBI Taxonomy" id="34613"/>
    <lineage>
        <taxon>Eukaryota</taxon>
        <taxon>Metazoa</taxon>
        <taxon>Ecdysozoa</taxon>
        <taxon>Arthropoda</taxon>
        <taxon>Chelicerata</taxon>
        <taxon>Arachnida</taxon>
        <taxon>Acari</taxon>
        <taxon>Parasitiformes</taxon>
        <taxon>Ixodida</taxon>
        <taxon>Ixodoidea</taxon>
        <taxon>Ixodidae</taxon>
        <taxon>Ixodinae</taxon>
        <taxon>Ixodes</taxon>
    </lineage>
</organism>